<dbReference type="Gene3D" id="3.40.120.10">
    <property type="entry name" value="Alpha-D-Glucose-1,6-Bisphosphate, subunit A, domain 3"/>
    <property type="match status" value="3"/>
</dbReference>
<comment type="caution">
    <text evidence="11">The sequence shown here is derived from an EMBL/GenBank/DDBJ whole genome shotgun (WGS) entry which is preliminary data.</text>
</comment>
<dbReference type="GO" id="GO:0006166">
    <property type="term" value="P:purine ribonucleoside salvage"/>
    <property type="evidence" value="ECO:0007669"/>
    <property type="project" value="TreeGrafter"/>
</dbReference>
<organism evidence="11 12">
    <name type="scientific">Photobacterium aphoticum</name>
    <dbReference type="NCBI Taxonomy" id="754436"/>
    <lineage>
        <taxon>Bacteria</taxon>
        <taxon>Pseudomonadati</taxon>
        <taxon>Pseudomonadota</taxon>
        <taxon>Gammaproteobacteria</taxon>
        <taxon>Vibrionales</taxon>
        <taxon>Vibrionaceae</taxon>
        <taxon>Photobacterium</taxon>
    </lineage>
</organism>
<dbReference type="GO" id="GO:0005975">
    <property type="term" value="P:carbohydrate metabolic process"/>
    <property type="evidence" value="ECO:0007669"/>
    <property type="project" value="InterPro"/>
</dbReference>
<dbReference type="Pfam" id="PF02880">
    <property type="entry name" value="PGM_PMM_III"/>
    <property type="match status" value="1"/>
</dbReference>
<dbReference type="OrthoDB" id="9803322at2"/>
<sequence>MIQFGTGGWRAFIGEEFTRDNVRLVAQALANIMLNEKVEKNGFVIGYDRRFLSDKAARWFAEVMAANGVPVSFVNKYVPTPVVMFKAKEMDADYSACITASHNPADYNGIKVFIKGGRDADEVITQKIEAQIANLTAADVKLCDYEEAIHDGVITEINPMNEFVDSIVNAIDMAAIKQANLRVLIDPMFGVAKNALQTVLITGRCDVDVINDGENPAFGGMMPSPSAATLYRLKHLVASQGYDIGIGTDGDADRLGIIDEKGNFIHPNEVLMLLYYYLLEYKGWKGSVVRNIATTHILDKIAADHGEKCFEVPVGFKHISSQMEADDSLIGGESSGGLTIRGHIKGKDGVFASSLLVEMISVTGKKLSELLGEIYGKYGFAYTAEGDCTFKASQKPQIHDRIYVEKALPEFAFEIEKVSYADGLKVYFKNGGWALARFSGTEPLLRLFAEMEDQYTAEAVVVQMREFFLKA</sequence>
<feature type="domain" description="Alpha-D-phosphohexomutase alpha/beta/alpha" evidence="9">
    <location>
        <begin position="162"/>
        <end position="262"/>
    </location>
</feature>
<feature type="domain" description="Alpha-D-phosphohexomutase alpha/beta/alpha" evidence="8">
    <location>
        <begin position="2"/>
        <end position="136"/>
    </location>
</feature>
<dbReference type="Pfam" id="PF02879">
    <property type="entry name" value="PGM_PMM_II"/>
    <property type="match status" value="1"/>
</dbReference>
<dbReference type="PRINTS" id="PR00509">
    <property type="entry name" value="PGMPMM"/>
</dbReference>
<feature type="domain" description="Alpha-D-phosphohexomutase alpha/beta/alpha" evidence="10">
    <location>
        <begin position="267"/>
        <end position="378"/>
    </location>
</feature>
<proteinExistence type="inferred from homology"/>
<dbReference type="PANTHER" id="PTHR45745">
    <property type="entry name" value="PHOSPHOMANNOMUTASE 45A"/>
    <property type="match status" value="1"/>
</dbReference>
<evidence type="ECO:0000256" key="4">
    <source>
        <dbReference type="ARBA" id="ARBA00022723"/>
    </source>
</evidence>
<evidence type="ECO:0000259" key="10">
    <source>
        <dbReference type="Pfam" id="PF02880"/>
    </source>
</evidence>
<dbReference type="Proteomes" id="UP000036426">
    <property type="component" value="Unassembled WGS sequence"/>
</dbReference>
<dbReference type="GO" id="GO:0008973">
    <property type="term" value="F:phosphopentomutase activity"/>
    <property type="evidence" value="ECO:0007669"/>
    <property type="project" value="TreeGrafter"/>
</dbReference>
<evidence type="ECO:0000259" key="8">
    <source>
        <dbReference type="Pfam" id="PF02878"/>
    </source>
</evidence>
<dbReference type="InterPro" id="IPR036900">
    <property type="entry name" value="A-D-PHexomutase_C_sf"/>
</dbReference>
<keyword evidence="12" id="KW-1185">Reference proteome</keyword>
<protein>
    <submittedName>
        <fullName evidence="11">Phosphomutase</fullName>
    </submittedName>
</protein>
<dbReference type="InterPro" id="IPR016055">
    <property type="entry name" value="A-D-PHexomutase_a/b/a-I/II/III"/>
</dbReference>
<dbReference type="PATRIC" id="fig|754436.4.peg.2419"/>
<accession>A0A0J1GM61</accession>
<evidence type="ECO:0000256" key="6">
    <source>
        <dbReference type="ARBA" id="ARBA00023235"/>
    </source>
</evidence>
<evidence type="ECO:0000256" key="3">
    <source>
        <dbReference type="ARBA" id="ARBA00022553"/>
    </source>
</evidence>
<dbReference type="InterPro" id="IPR005846">
    <property type="entry name" value="A-D-PHexomutase_a/b/a-III"/>
</dbReference>
<comment type="cofactor">
    <cofactor evidence="1">
        <name>Mg(2+)</name>
        <dbReference type="ChEBI" id="CHEBI:18420"/>
    </cofactor>
</comment>
<dbReference type="Pfam" id="PF00408">
    <property type="entry name" value="PGM_PMM_IV"/>
    <property type="match status" value="1"/>
</dbReference>
<gene>
    <name evidence="11" type="ORF">ABT58_11405</name>
</gene>
<dbReference type="PANTHER" id="PTHR45745:SF1">
    <property type="entry name" value="PHOSPHOGLUCOMUTASE 2B-RELATED"/>
    <property type="match status" value="1"/>
</dbReference>
<keyword evidence="4" id="KW-0479">Metal-binding</keyword>
<dbReference type="SUPFAM" id="SSF53738">
    <property type="entry name" value="Phosphoglucomutase, first 3 domains"/>
    <property type="match status" value="2"/>
</dbReference>
<dbReference type="InterPro" id="IPR005844">
    <property type="entry name" value="A-D-PHexomutase_a/b/a-I"/>
</dbReference>
<keyword evidence="5" id="KW-0460">Magnesium</keyword>
<evidence type="ECO:0000313" key="11">
    <source>
        <dbReference type="EMBL" id="KLV00823.1"/>
    </source>
</evidence>
<dbReference type="Pfam" id="PF02878">
    <property type="entry name" value="PGM_PMM_I"/>
    <property type="match status" value="1"/>
</dbReference>
<dbReference type="InterPro" id="IPR005843">
    <property type="entry name" value="A-D-PHexomutase_C"/>
</dbReference>
<reference evidence="11 12" key="1">
    <citation type="submission" date="2015-05" db="EMBL/GenBank/DDBJ databases">
        <title>Photobacterium galathea sp. nov.</title>
        <authorList>
            <person name="Machado H."/>
            <person name="Gram L."/>
        </authorList>
    </citation>
    <scope>NUCLEOTIDE SEQUENCE [LARGE SCALE GENOMIC DNA]</scope>
    <source>
        <strain evidence="11 12">DSM 25995</strain>
    </source>
</reference>
<dbReference type="GO" id="GO:0046872">
    <property type="term" value="F:metal ion binding"/>
    <property type="evidence" value="ECO:0007669"/>
    <property type="project" value="UniProtKB-KW"/>
</dbReference>
<keyword evidence="6" id="KW-0413">Isomerase</keyword>
<name>A0A0J1GM61_9GAMM</name>
<comment type="similarity">
    <text evidence="2">Belongs to the phosphohexose mutase family.</text>
</comment>
<dbReference type="InterPro" id="IPR005841">
    <property type="entry name" value="Alpha-D-phosphohexomutase_SF"/>
</dbReference>
<dbReference type="AlphaFoldDB" id="A0A0J1GM61"/>
<evidence type="ECO:0000313" key="12">
    <source>
        <dbReference type="Proteomes" id="UP000036426"/>
    </source>
</evidence>
<keyword evidence="3" id="KW-0597">Phosphoprotein</keyword>
<dbReference type="Gene3D" id="3.30.310.50">
    <property type="entry name" value="Alpha-D-phosphohexomutase, C-terminal domain"/>
    <property type="match status" value="1"/>
</dbReference>
<evidence type="ECO:0000259" key="9">
    <source>
        <dbReference type="Pfam" id="PF02879"/>
    </source>
</evidence>
<evidence type="ECO:0000256" key="5">
    <source>
        <dbReference type="ARBA" id="ARBA00022842"/>
    </source>
</evidence>
<dbReference type="SUPFAM" id="SSF55957">
    <property type="entry name" value="Phosphoglucomutase, C-terminal domain"/>
    <property type="match status" value="1"/>
</dbReference>
<dbReference type="EMBL" id="LDOV01000020">
    <property type="protein sequence ID" value="KLV00823.1"/>
    <property type="molecule type" value="Genomic_DNA"/>
</dbReference>
<dbReference type="InterPro" id="IPR005845">
    <property type="entry name" value="A-D-PHexomutase_a/b/a-II"/>
</dbReference>
<evidence type="ECO:0000256" key="2">
    <source>
        <dbReference type="ARBA" id="ARBA00010231"/>
    </source>
</evidence>
<dbReference type="CDD" id="cd05800">
    <property type="entry name" value="PGM_like2"/>
    <property type="match status" value="1"/>
</dbReference>
<dbReference type="FunFam" id="3.40.120.10:FF:000028">
    <property type="entry name" value="GlcNAc phosphomutase"/>
    <property type="match status" value="1"/>
</dbReference>
<evidence type="ECO:0000256" key="1">
    <source>
        <dbReference type="ARBA" id="ARBA00001946"/>
    </source>
</evidence>
<feature type="domain" description="Alpha-D-phosphohexomutase C-terminal" evidence="7">
    <location>
        <begin position="420"/>
        <end position="466"/>
    </location>
</feature>
<dbReference type="RefSeq" id="WP_047874526.1">
    <property type="nucleotide sequence ID" value="NZ_BMYC01000010.1"/>
</dbReference>
<evidence type="ECO:0000259" key="7">
    <source>
        <dbReference type="Pfam" id="PF00408"/>
    </source>
</evidence>